<keyword evidence="2" id="KW-0238">DNA-binding</keyword>
<dbReference type="PROSITE" id="PS51253">
    <property type="entry name" value="HTH_CENPB"/>
    <property type="match status" value="1"/>
</dbReference>
<dbReference type="Gene3D" id="1.10.10.60">
    <property type="entry name" value="Homeodomain-like"/>
    <property type="match status" value="2"/>
</dbReference>
<feature type="domain" description="HTH CENPB-type" evidence="4">
    <location>
        <begin position="68"/>
        <end position="140"/>
    </location>
</feature>
<accession>A0ABM3MDD1</accession>
<evidence type="ECO:0000256" key="3">
    <source>
        <dbReference type="ARBA" id="ARBA00023242"/>
    </source>
</evidence>
<dbReference type="InterPro" id="IPR006600">
    <property type="entry name" value="HTH_CenpB_DNA-bd_dom"/>
</dbReference>
<keyword evidence="3" id="KW-0539">Nucleus</keyword>
<dbReference type="InterPro" id="IPR007889">
    <property type="entry name" value="HTH_Psq"/>
</dbReference>
<protein>
    <submittedName>
        <fullName evidence="6">Jerky protein homolog-like</fullName>
    </submittedName>
</protein>
<keyword evidence="5" id="KW-1185">Reference proteome</keyword>
<dbReference type="InterPro" id="IPR036397">
    <property type="entry name" value="RNaseH_sf"/>
</dbReference>
<dbReference type="InterPro" id="IPR009057">
    <property type="entry name" value="Homeodomain-like_sf"/>
</dbReference>
<reference evidence="6" key="1">
    <citation type="submission" date="2025-08" db="UniProtKB">
        <authorList>
            <consortium name="RefSeq"/>
        </authorList>
    </citation>
    <scope>IDENTIFICATION</scope>
    <source>
        <tissue evidence="6">Whole larvae</tissue>
    </source>
</reference>
<dbReference type="Pfam" id="PF03184">
    <property type="entry name" value="DDE_1"/>
    <property type="match status" value="1"/>
</dbReference>
<dbReference type="SMART" id="SM00674">
    <property type="entry name" value="CENPB"/>
    <property type="match status" value="1"/>
</dbReference>
<dbReference type="PANTHER" id="PTHR19303:SF16">
    <property type="entry name" value="JERKY PROTEIN HOMOLOG-LIKE"/>
    <property type="match status" value="1"/>
</dbReference>
<organism evidence="5 6">
    <name type="scientific">Galleria mellonella</name>
    <name type="common">Greater wax moth</name>
    <dbReference type="NCBI Taxonomy" id="7137"/>
    <lineage>
        <taxon>Eukaryota</taxon>
        <taxon>Metazoa</taxon>
        <taxon>Ecdysozoa</taxon>
        <taxon>Arthropoda</taxon>
        <taxon>Hexapoda</taxon>
        <taxon>Insecta</taxon>
        <taxon>Pterygota</taxon>
        <taxon>Neoptera</taxon>
        <taxon>Endopterygota</taxon>
        <taxon>Lepidoptera</taxon>
        <taxon>Glossata</taxon>
        <taxon>Ditrysia</taxon>
        <taxon>Pyraloidea</taxon>
        <taxon>Pyralidae</taxon>
        <taxon>Galleriinae</taxon>
        <taxon>Galleria</taxon>
    </lineage>
</organism>
<dbReference type="PANTHER" id="PTHR19303">
    <property type="entry name" value="TRANSPOSON"/>
    <property type="match status" value="1"/>
</dbReference>
<dbReference type="Pfam" id="PF03221">
    <property type="entry name" value="HTH_Tnp_Tc5"/>
    <property type="match status" value="1"/>
</dbReference>
<dbReference type="InterPro" id="IPR004875">
    <property type="entry name" value="DDE_SF_endonuclease_dom"/>
</dbReference>
<dbReference type="SUPFAM" id="SSF46689">
    <property type="entry name" value="Homeodomain-like"/>
    <property type="match status" value="2"/>
</dbReference>
<evidence type="ECO:0000256" key="1">
    <source>
        <dbReference type="ARBA" id="ARBA00004123"/>
    </source>
</evidence>
<name>A0ABM3MDD1_GALME</name>
<dbReference type="Gene3D" id="3.30.420.10">
    <property type="entry name" value="Ribonuclease H-like superfamily/Ribonuclease H"/>
    <property type="match status" value="1"/>
</dbReference>
<sequence length="553" mass="63942">MSSQTQKRKHKTLTIKEKCDILDRLNRNETFSSLASEYGVGRSTIYDIKKNHEKIKKFVSTTDCGPGKRQTLKKAEHPEVEEALYMWFLQERNRHAPISGPMLAMKAKFFYKEITKKDDFMASKGWLERFKSRHGIRLMTITGEKLSNDATCIEPFKLRFLQKVNDFNLDPSQVYNADESGLFWRVMPNKTFVSCNEKDVPGRKVSKERVTILPCANAAGTHALKMVVIGKSNKPRAFKNIDLPVHYYGQKSAWMTKDLFKKWFDECFVPEVRKWLKDHNFPQKALLLLDNAPGHPSEEELTTEDKCITAMFLPPNCTALIQPMDQNIIHQSWSALPSSTIKSSWKKLWPDIITTPSNDPQISVTSEVIEQVSTETQISPEDLEVWYRGMDKEENVFLEMSDKDIIKEVSNNTTNDQEDNDDVIATAPQVTDQDAVNAFELGLQWAEENGTSYNELLLLRRLRDKALISRYNNLKQKKIDEYPVLRCIINFVSHHQKHKLSFSSLRNSYTDTNCEDYPYYLPNCWAKITQKDKFSISSFRNSFKDNKIIAKAI</sequence>
<dbReference type="Proteomes" id="UP001652740">
    <property type="component" value="Unplaced"/>
</dbReference>
<dbReference type="RefSeq" id="XP_052749418.1">
    <property type="nucleotide sequence ID" value="XM_052893458.1"/>
</dbReference>
<dbReference type="GeneID" id="113513997"/>
<evidence type="ECO:0000313" key="5">
    <source>
        <dbReference type="Proteomes" id="UP001652740"/>
    </source>
</evidence>
<evidence type="ECO:0000259" key="4">
    <source>
        <dbReference type="PROSITE" id="PS51253"/>
    </source>
</evidence>
<evidence type="ECO:0000313" key="6">
    <source>
        <dbReference type="RefSeq" id="XP_052749418.1"/>
    </source>
</evidence>
<proteinExistence type="predicted"/>
<evidence type="ECO:0000256" key="2">
    <source>
        <dbReference type="ARBA" id="ARBA00023125"/>
    </source>
</evidence>
<comment type="subcellular location">
    <subcellularLocation>
        <location evidence="1">Nucleus</location>
    </subcellularLocation>
</comment>
<dbReference type="Pfam" id="PF04218">
    <property type="entry name" value="CENP-B_N"/>
    <property type="match status" value="1"/>
</dbReference>
<gene>
    <name evidence="6" type="primary">LOC113513997</name>
</gene>
<dbReference type="InterPro" id="IPR050863">
    <property type="entry name" value="CenT-Element_Derived"/>
</dbReference>